<evidence type="ECO:0000256" key="1">
    <source>
        <dbReference type="SAM" id="MobiDB-lite"/>
    </source>
</evidence>
<dbReference type="PANTHER" id="PTHR34978">
    <property type="entry name" value="POSSIBLE SENSOR-TRANSDUCER PROTEIN BLAR"/>
    <property type="match status" value="1"/>
</dbReference>
<dbReference type="RefSeq" id="WP_002648350.1">
    <property type="nucleotide sequence ID" value="NZ_CP042910.1"/>
</dbReference>
<keyword evidence="2" id="KW-0812">Transmembrane</keyword>
<keyword evidence="5" id="KW-1185">Reference proteome</keyword>
<evidence type="ECO:0000313" key="5">
    <source>
        <dbReference type="Proteomes" id="UP000322887"/>
    </source>
</evidence>
<reference evidence="4 5" key="1">
    <citation type="submission" date="2019-08" db="EMBL/GenBank/DDBJ databases">
        <title>Deep-cultivation of Planctomycetes and their phenomic and genomic characterization uncovers novel biology.</title>
        <authorList>
            <person name="Wiegand S."/>
            <person name="Jogler M."/>
            <person name="Boedeker C."/>
            <person name="Pinto D."/>
            <person name="Vollmers J."/>
            <person name="Rivas-Marin E."/>
            <person name="Kohn T."/>
            <person name="Peeters S.H."/>
            <person name="Heuer A."/>
            <person name="Rast P."/>
            <person name="Oberbeckmann S."/>
            <person name="Bunk B."/>
            <person name="Jeske O."/>
            <person name="Meyerdierks A."/>
            <person name="Storesund J.E."/>
            <person name="Kallscheuer N."/>
            <person name="Luecker S."/>
            <person name="Lage O.M."/>
            <person name="Pohl T."/>
            <person name="Merkel B.J."/>
            <person name="Hornburger P."/>
            <person name="Mueller R.-W."/>
            <person name="Bruemmer F."/>
            <person name="Labrenz M."/>
            <person name="Spormann A.M."/>
            <person name="Op den Camp H."/>
            <person name="Overmann J."/>
            <person name="Amann R."/>
            <person name="Jetten M.S.M."/>
            <person name="Mascher T."/>
            <person name="Medema M.H."/>
            <person name="Devos D.P."/>
            <person name="Kaster A.-K."/>
            <person name="Ovreas L."/>
            <person name="Rohde M."/>
            <person name="Galperin M.Y."/>
            <person name="Jogler C."/>
        </authorList>
    </citation>
    <scope>NUCLEOTIDE SEQUENCE [LARGE SCALE GENOMIC DNA]</scope>
    <source>
        <strain evidence="4 5">DSM 8797</strain>
    </source>
</reference>
<protein>
    <submittedName>
        <fullName evidence="4">Regulatory protein BlaR1</fullName>
    </submittedName>
</protein>
<feature type="region of interest" description="Disordered" evidence="1">
    <location>
        <begin position="95"/>
        <end position="125"/>
    </location>
</feature>
<dbReference type="InterPro" id="IPR008756">
    <property type="entry name" value="Peptidase_M56"/>
</dbReference>
<name>A0ABX5YLL7_9PLAN</name>
<feature type="domain" description="Peptidase M56" evidence="3">
    <location>
        <begin position="14"/>
        <end position="325"/>
    </location>
</feature>
<dbReference type="PANTHER" id="PTHR34978:SF3">
    <property type="entry name" value="SLR0241 PROTEIN"/>
    <property type="match status" value="1"/>
</dbReference>
<dbReference type="CDD" id="cd07341">
    <property type="entry name" value="M56_BlaR1_MecR1_like"/>
    <property type="match status" value="1"/>
</dbReference>
<organism evidence="4 5">
    <name type="scientific">Gimesia maris</name>
    <dbReference type="NCBI Taxonomy" id="122"/>
    <lineage>
        <taxon>Bacteria</taxon>
        <taxon>Pseudomonadati</taxon>
        <taxon>Planctomycetota</taxon>
        <taxon>Planctomycetia</taxon>
        <taxon>Planctomycetales</taxon>
        <taxon>Planctomycetaceae</taxon>
        <taxon>Gimesia</taxon>
    </lineage>
</organism>
<feature type="compositionally biased region" description="Polar residues" evidence="1">
    <location>
        <begin position="95"/>
        <end position="121"/>
    </location>
</feature>
<evidence type="ECO:0000313" key="4">
    <source>
        <dbReference type="EMBL" id="QEG16539.1"/>
    </source>
</evidence>
<dbReference type="Proteomes" id="UP000322887">
    <property type="component" value="Chromosome"/>
</dbReference>
<feature type="transmembrane region" description="Helical" evidence="2">
    <location>
        <begin position="13"/>
        <end position="35"/>
    </location>
</feature>
<proteinExistence type="predicted"/>
<evidence type="ECO:0000259" key="3">
    <source>
        <dbReference type="Pfam" id="PF05569"/>
    </source>
</evidence>
<keyword evidence="2" id="KW-1133">Transmembrane helix</keyword>
<gene>
    <name evidence="4" type="primary">blaR1_4</name>
    <name evidence="4" type="ORF">GmarT_24050</name>
</gene>
<dbReference type="InterPro" id="IPR052173">
    <property type="entry name" value="Beta-lactam_resp_regulator"/>
</dbReference>
<dbReference type="Pfam" id="PF05569">
    <property type="entry name" value="Peptidase_M56"/>
    <property type="match status" value="1"/>
</dbReference>
<dbReference type="GeneID" id="98646977"/>
<evidence type="ECO:0000256" key="2">
    <source>
        <dbReference type="SAM" id="Phobius"/>
    </source>
</evidence>
<dbReference type="EMBL" id="CP042910">
    <property type="protein sequence ID" value="QEG16539.1"/>
    <property type="molecule type" value="Genomic_DNA"/>
</dbReference>
<keyword evidence="2" id="KW-0472">Membrane</keyword>
<accession>A0ABX5YLL7</accession>
<feature type="transmembrane region" description="Helical" evidence="2">
    <location>
        <begin position="47"/>
        <end position="71"/>
    </location>
</feature>
<sequence>MNFASDLPSFWQLIWRATWQAGILACLVFCVIFLLQRWISPKWRALLWTVPLVRLVLLIVPASGLSLFQFFSIEPNRIPQVTDTLMTVPTETVISSSPGPQLSTSHNSAQTHTADEQNVNHAATIPPEPESNVRISISDLITGLWFLGFCVLLIREIGSRWMLSRLIANSQPLQDTELLLLIAARQQQGFLKFPVRCCVTDAELGPSSCGFWRPTILLPRQLWDDFDQQSRRAIVTHELEHIRRHDALLLFLSRIAIAVHWFNPLVYLITSRLRREIELAVDAATVAAFDEQTRHQYGELLIQLSQYSQKPSAALPMAGKRSALRTNQSADKSDPGESLPIRSCDLCVVTFPCYRFE</sequence>